<reference evidence="1 2" key="1">
    <citation type="journal article" date="2023" name="Plants (Basel)">
        <title>Bridging the Gap: Combining Genomics and Transcriptomics Approaches to Understand Stylosanthes scabra, an Orphan Legume from the Brazilian Caatinga.</title>
        <authorList>
            <person name="Ferreira-Neto J.R.C."/>
            <person name="da Silva M.D."/>
            <person name="Binneck E."/>
            <person name="de Melo N.F."/>
            <person name="da Silva R.H."/>
            <person name="de Melo A.L.T.M."/>
            <person name="Pandolfi V."/>
            <person name="Bustamante F.O."/>
            <person name="Brasileiro-Vidal A.C."/>
            <person name="Benko-Iseppon A.M."/>
        </authorList>
    </citation>
    <scope>NUCLEOTIDE SEQUENCE [LARGE SCALE GENOMIC DNA]</scope>
    <source>
        <tissue evidence="1">Leaves</tissue>
    </source>
</reference>
<gene>
    <name evidence="1" type="ORF">PIB30_020678</name>
</gene>
<organism evidence="1 2">
    <name type="scientific">Stylosanthes scabra</name>
    <dbReference type="NCBI Taxonomy" id="79078"/>
    <lineage>
        <taxon>Eukaryota</taxon>
        <taxon>Viridiplantae</taxon>
        <taxon>Streptophyta</taxon>
        <taxon>Embryophyta</taxon>
        <taxon>Tracheophyta</taxon>
        <taxon>Spermatophyta</taxon>
        <taxon>Magnoliopsida</taxon>
        <taxon>eudicotyledons</taxon>
        <taxon>Gunneridae</taxon>
        <taxon>Pentapetalae</taxon>
        <taxon>rosids</taxon>
        <taxon>fabids</taxon>
        <taxon>Fabales</taxon>
        <taxon>Fabaceae</taxon>
        <taxon>Papilionoideae</taxon>
        <taxon>50 kb inversion clade</taxon>
        <taxon>dalbergioids sensu lato</taxon>
        <taxon>Dalbergieae</taxon>
        <taxon>Pterocarpus clade</taxon>
        <taxon>Stylosanthes</taxon>
    </lineage>
</organism>
<dbReference type="Proteomes" id="UP001341840">
    <property type="component" value="Unassembled WGS sequence"/>
</dbReference>
<keyword evidence="2" id="KW-1185">Reference proteome</keyword>
<accession>A0ABU6W6W7</accession>
<comment type="caution">
    <text evidence="1">The sequence shown here is derived from an EMBL/GenBank/DDBJ whole genome shotgun (WGS) entry which is preliminary data.</text>
</comment>
<name>A0ABU6W6W7_9FABA</name>
<evidence type="ECO:0000313" key="2">
    <source>
        <dbReference type="Proteomes" id="UP001341840"/>
    </source>
</evidence>
<evidence type="ECO:0000313" key="1">
    <source>
        <dbReference type="EMBL" id="MED6181582.1"/>
    </source>
</evidence>
<sequence length="160" mass="18000">MYNRRNKLELSLTLNMNKLQVRTDDVLQLVLFNELKKPCRTSQFDRKIGPLVDSTWSKDRTYMQTGVYWIRLSDFSKNSENPSNLTLTASTSKSPYSLFTLTPLHLHNIAVPSCRRVRPAAVASSFRALPAAGSSEPVASGRLRRVLLAVVLSTAINFKD</sequence>
<proteinExistence type="predicted"/>
<dbReference type="EMBL" id="JASCZI010181309">
    <property type="protein sequence ID" value="MED6181582.1"/>
    <property type="molecule type" value="Genomic_DNA"/>
</dbReference>
<protein>
    <submittedName>
        <fullName evidence="1">Uncharacterized protein</fullName>
    </submittedName>
</protein>